<keyword evidence="5 10" id="KW-0812">Transmembrane</keyword>
<feature type="transmembrane region" description="Helical" evidence="10">
    <location>
        <begin position="63"/>
        <end position="85"/>
    </location>
</feature>
<name>A0A1S2XD38_CICAR</name>
<dbReference type="InterPro" id="IPR006459">
    <property type="entry name" value="CASP/CASPL"/>
</dbReference>
<feature type="transmembrane region" description="Helical" evidence="10">
    <location>
        <begin position="146"/>
        <end position="173"/>
    </location>
</feature>
<comment type="similarity">
    <text evidence="2 10">Belongs to the Casparian strip membrane proteins (CASP) family.</text>
</comment>
<evidence type="ECO:0000256" key="3">
    <source>
        <dbReference type="ARBA" id="ARBA00011489"/>
    </source>
</evidence>
<evidence type="ECO:0000256" key="10">
    <source>
        <dbReference type="RuleBase" id="RU361233"/>
    </source>
</evidence>
<dbReference type="OrthoDB" id="753675at2759"/>
<dbReference type="Pfam" id="PF04535">
    <property type="entry name" value="CASP_dom"/>
    <property type="match status" value="1"/>
</dbReference>
<evidence type="ECO:0000256" key="1">
    <source>
        <dbReference type="ARBA" id="ARBA00004651"/>
    </source>
</evidence>
<dbReference type="GO" id="GO:0071555">
    <property type="term" value="P:cell wall organization"/>
    <property type="evidence" value="ECO:0007669"/>
    <property type="project" value="UniProtKB-KW"/>
</dbReference>
<feature type="region of interest" description="Disordered" evidence="11">
    <location>
        <begin position="1"/>
        <end position="54"/>
    </location>
</feature>
<dbReference type="PANTHER" id="PTHR36488">
    <property type="entry name" value="CASP-LIKE PROTEIN 1U1"/>
    <property type="match status" value="1"/>
</dbReference>
<reference evidence="13" key="1">
    <citation type="journal article" date="2013" name="Nat. Biotechnol.">
        <title>Draft genome sequence of chickpea (Cicer arietinum) provides a resource for trait improvement.</title>
        <authorList>
            <person name="Varshney R.K."/>
            <person name="Song C."/>
            <person name="Saxena R.K."/>
            <person name="Azam S."/>
            <person name="Yu S."/>
            <person name="Sharpe A.G."/>
            <person name="Cannon S."/>
            <person name="Baek J."/>
            <person name="Rosen B.D."/>
            <person name="Tar'an B."/>
            <person name="Millan T."/>
            <person name="Zhang X."/>
            <person name="Ramsay L.D."/>
            <person name="Iwata A."/>
            <person name="Wang Y."/>
            <person name="Nelson W."/>
            <person name="Farmer A.D."/>
            <person name="Gaur P.M."/>
            <person name="Soderlund C."/>
            <person name="Penmetsa R.V."/>
            <person name="Xu C."/>
            <person name="Bharti A.K."/>
            <person name="He W."/>
            <person name="Winter P."/>
            <person name="Zhao S."/>
            <person name="Hane J.K."/>
            <person name="Carrasquilla-Garcia N."/>
            <person name="Condie J.A."/>
            <person name="Upadhyaya H.D."/>
            <person name="Luo M.C."/>
            <person name="Thudi M."/>
            <person name="Gowda C.L."/>
            <person name="Singh N.P."/>
            <person name="Lichtenzveig J."/>
            <person name="Gali K.K."/>
            <person name="Rubio J."/>
            <person name="Nadarajan N."/>
            <person name="Dolezel J."/>
            <person name="Bansal K.C."/>
            <person name="Xu X."/>
            <person name="Edwards D."/>
            <person name="Zhang G."/>
            <person name="Kahl G."/>
            <person name="Gil J."/>
            <person name="Singh K.B."/>
            <person name="Datta S.K."/>
            <person name="Jackson S.A."/>
            <person name="Wang J."/>
            <person name="Cook D.R."/>
        </authorList>
    </citation>
    <scope>NUCLEOTIDE SEQUENCE [LARGE SCALE GENOMIC DNA]</scope>
    <source>
        <strain evidence="13">cv. CDC Frontier</strain>
    </source>
</reference>
<evidence type="ECO:0000256" key="4">
    <source>
        <dbReference type="ARBA" id="ARBA00022475"/>
    </source>
</evidence>
<dbReference type="PANTHER" id="PTHR36488:SF11">
    <property type="entry name" value="CASP-LIKE PROTEIN"/>
    <property type="match status" value="1"/>
</dbReference>
<feature type="transmembrane region" description="Helical" evidence="10">
    <location>
        <begin position="113"/>
        <end position="134"/>
    </location>
</feature>
<reference evidence="14" key="2">
    <citation type="submission" date="2025-08" db="UniProtKB">
        <authorList>
            <consortium name="RefSeq"/>
        </authorList>
    </citation>
    <scope>IDENTIFICATION</scope>
    <source>
        <tissue evidence="14">Etiolated seedlings</tissue>
    </source>
</reference>
<dbReference type="Proteomes" id="UP000087171">
    <property type="component" value="Chromosome Ca1"/>
</dbReference>
<organism evidence="13 14">
    <name type="scientific">Cicer arietinum</name>
    <name type="common">Chickpea</name>
    <name type="synonym">Garbanzo</name>
    <dbReference type="NCBI Taxonomy" id="3827"/>
    <lineage>
        <taxon>Eukaryota</taxon>
        <taxon>Viridiplantae</taxon>
        <taxon>Streptophyta</taxon>
        <taxon>Embryophyta</taxon>
        <taxon>Tracheophyta</taxon>
        <taxon>Spermatophyta</taxon>
        <taxon>Magnoliopsida</taxon>
        <taxon>eudicotyledons</taxon>
        <taxon>Gunneridae</taxon>
        <taxon>Pentapetalae</taxon>
        <taxon>rosids</taxon>
        <taxon>fabids</taxon>
        <taxon>Fabales</taxon>
        <taxon>Fabaceae</taxon>
        <taxon>Papilionoideae</taxon>
        <taxon>50 kb inversion clade</taxon>
        <taxon>NPAAA clade</taxon>
        <taxon>Hologalegina</taxon>
        <taxon>IRL clade</taxon>
        <taxon>Cicereae</taxon>
        <taxon>Cicer</taxon>
    </lineage>
</organism>
<evidence type="ECO:0000256" key="9">
    <source>
        <dbReference type="ARBA" id="ARBA00025302"/>
    </source>
</evidence>
<dbReference type="eggNOG" id="ENOG502RXQU">
    <property type="taxonomic scope" value="Eukaryota"/>
</dbReference>
<feature type="domain" description="Casparian strip membrane protein" evidence="12">
    <location>
        <begin position="61"/>
        <end position="209"/>
    </location>
</feature>
<dbReference type="InterPro" id="IPR044173">
    <property type="entry name" value="CASPL"/>
</dbReference>
<comment type="subunit">
    <text evidence="3 10">Homodimer and heterodimers.</text>
</comment>
<keyword evidence="8" id="KW-0961">Cell wall biogenesis/degradation</keyword>
<evidence type="ECO:0000256" key="5">
    <source>
        <dbReference type="ARBA" id="ARBA00022692"/>
    </source>
</evidence>
<feature type="transmembrane region" description="Helical" evidence="10">
    <location>
        <begin position="198"/>
        <end position="221"/>
    </location>
</feature>
<keyword evidence="4 10" id="KW-1003">Cell membrane</keyword>
<keyword evidence="6 10" id="KW-1133">Transmembrane helix</keyword>
<dbReference type="GO" id="GO:0005886">
    <property type="term" value="C:plasma membrane"/>
    <property type="evidence" value="ECO:0007669"/>
    <property type="project" value="UniProtKB-SubCell"/>
</dbReference>
<evidence type="ECO:0000256" key="2">
    <source>
        <dbReference type="ARBA" id="ARBA00007651"/>
    </source>
</evidence>
<evidence type="ECO:0000313" key="14">
    <source>
        <dbReference type="RefSeq" id="XP_004487484.1"/>
    </source>
</evidence>
<dbReference type="InterPro" id="IPR006702">
    <property type="entry name" value="CASP_dom"/>
</dbReference>
<keyword evidence="7 10" id="KW-0472">Membrane</keyword>
<accession>A0A1S2XD38</accession>
<dbReference type="PaxDb" id="3827-XP_004487484.1"/>
<protein>
    <recommendedName>
        <fullName evidence="10">CASP-like protein</fullName>
    </recommendedName>
</protein>
<sequence>MDSGKEVEESSSAPILESKRTRSNGKGKSIDDGDAPPPPAAAKTHVVTTKATPHHKGGMKKGIAILDFILRLSAIGSALGAAVLMGTNEQILPFFTQFLQFHAQWDDFPMFRFFVGANATASGILILSLPFSIVCIVRPLAVGPRFLLVIIDLVLMGLVVAAASSAAAIVYLAHNGSQDANWNAICQQFTDFCQGSSLAVIASFVAAIFLACLVLVSSVALKRS</sequence>
<evidence type="ECO:0000256" key="8">
    <source>
        <dbReference type="ARBA" id="ARBA00023316"/>
    </source>
</evidence>
<comment type="subcellular location">
    <subcellularLocation>
        <location evidence="1 10">Cell membrane</location>
        <topology evidence="1 10">Multi-pass membrane protein</topology>
    </subcellularLocation>
</comment>
<dbReference type="STRING" id="3827.A0A1S2XD38"/>
<keyword evidence="13" id="KW-1185">Reference proteome</keyword>
<gene>
    <name evidence="14" type="primary">LOC101501632</name>
</gene>
<dbReference type="NCBIfam" id="TIGR01569">
    <property type="entry name" value="A_tha_TIGR01569"/>
    <property type="match status" value="1"/>
</dbReference>
<dbReference type="GeneID" id="101501632"/>
<evidence type="ECO:0000256" key="6">
    <source>
        <dbReference type="ARBA" id="ARBA00022989"/>
    </source>
</evidence>
<evidence type="ECO:0000256" key="11">
    <source>
        <dbReference type="SAM" id="MobiDB-lite"/>
    </source>
</evidence>
<dbReference type="AlphaFoldDB" id="A0A1S2XD38"/>
<proteinExistence type="inferred from homology"/>
<evidence type="ECO:0000256" key="7">
    <source>
        <dbReference type="ARBA" id="ARBA00023136"/>
    </source>
</evidence>
<feature type="compositionally biased region" description="Low complexity" evidence="11">
    <location>
        <begin position="41"/>
        <end position="51"/>
    </location>
</feature>
<evidence type="ECO:0000313" key="13">
    <source>
        <dbReference type="Proteomes" id="UP000087171"/>
    </source>
</evidence>
<evidence type="ECO:0000259" key="12">
    <source>
        <dbReference type="Pfam" id="PF04535"/>
    </source>
</evidence>
<dbReference type="RefSeq" id="XP_004487484.1">
    <property type="nucleotide sequence ID" value="XM_004487427.3"/>
</dbReference>
<dbReference type="KEGG" id="cam:101501632"/>
<comment type="function">
    <text evidence="9">Regulates membrane-cell wall junctions and localized cell wall deposition. Required for establishment of the Casparian strip membrane domain (CSD) and the subsequent formation of Casparian strips, a cell wall modification of the root endodermis that determines an apoplastic barrier between the intraorganismal apoplasm and the extraorganismal apoplasm and prevents lateral diffusion.</text>
</comment>